<dbReference type="EMBL" id="JBJXBP010000005">
    <property type="protein sequence ID" value="KAL3830418.1"/>
    <property type="molecule type" value="Genomic_DNA"/>
</dbReference>
<evidence type="ECO:0000313" key="1">
    <source>
        <dbReference type="EMBL" id="KAL3830418.1"/>
    </source>
</evidence>
<dbReference type="Proteomes" id="UP001634393">
    <property type="component" value="Unassembled WGS sequence"/>
</dbReference>
<accession>A0ABD3T208</accession>
<keyword evidence="2" id="KW-1185">Reference proteome</keyword>
<dbReference type="PANTHER" id="PTHR48156">
    <property type="entry name" value="TRANSMEMBRANE PROTEIN"/>
    <property type="match status" value="1"/>
</dbReference>
<organism evidence="1 2">
    <name type="scientific">Penstemon smallii</name>
    <dbReference type="NCBI Taxonomy" id="265156"/>
    <lineage>
        <taxon>Eukaryota</taxon>
        <taxon>Viridiplantae</taxon>
        <taxon>Streptophyta</taxon>
        <taxon>Embryophyta</taxon>
        <taxon>Tracheophyta</taxon>
        <taxon>Spermatophyta</taxon>
        <taxon>Magnoliopsida</taxon>
        <taxon>eudicotyledons</taxon>
        <taxon>Gunneridae</taxon>
        <taxon>Pentapetalae</taxon>
        <taxon>asterids</taxon>
        <taxon>lamiids</taxon>
        <taxon>Lamiales</taxon>
        <taxon>Plantaginaceae</taxon>
        <taxon>Cheloneae</taxon>
        <taxon>Penstemon</taxon>
    </lineage>
</organism>
<proteinExistence type="predicted"/>
<name>A0ABD3T208_9LAMI</name>
<evidence type="ECO:0000313" key="2">
    <source>
        <dbReference type="Proteomes" id="UP001634393"/>
    </source>
</evidence>
<reference evidence="1 2" key="1">
    <citation type="submission" date="2024-12" db="EMBL/GenBank/DDBJ databases">
        <title>The unique morphological basis and parallel evolutionary history of personate flowers in Penstemon.</title>
        <authorList>
            <person name="Depatie T.H."/>
            <person name="Wessinger C.A."/>
        </authorList>
    </citation>
    <scope>NUCLEOTIDE SEQUENCE [LARGE SCALE GENOMIC DNA]</scope>
    <source>
        <strain evidence="1">WTNN_2</strain>
        <tissue evidence="1">Leaf</tissue>
    </source>
</reference>
<protein>
    <submittedName>
        <fullName evidence="1">Uncharacterized protein</fullName>
    </submittedName>
</protein>
<dbReference type="PANTHER" id="PTHR48156:SF1">
    <property type="entry name" value="TRANSMEMBRANE PROTEIN"/>
    <property type="match status" value="1"/>
</dbReference>
<dbReference type="AlphaFoldDB" id="A0ABD3T208"/>
<gene>
    <name evidence="1" type="ORF">ACJIZ3_019220</name>
</gene>
<comment type="caution">
    <text evidence="1">The sequence shown here is derived from an EMBL/GenBank/DDBJ whole genome shotgun (WGS) entry which is preliminary data.</text>
</comment>
<sequence length="48" mass="5300">MGVGWSMIIQLARMIWKGVRGWVVSCLILADEIAVSLRTGDLSPYHVA</sequence>